<dbReference type="RefSeq" id="WP_268778660.1">
    <property type="nucleotide sequence ID" value="NZ_JAPRAT010000002.1"/>
</dbReference>
<dbReference type="Proteomes" id="UP001084197">
    <property type="component" value="Unassembled WGS sequence"/>
</dbReference>
<sequence length="116" mass="13966">MKKFLDITSQLKSELEKLKQRYLTEEKPENKRDPDFFAMAKAETSHLFQLIDTWEEEANDLIQKRVITSVHPQQVISTKENMELLLMHSYYIDVNKKRYMELFQSVFYVFDLAVRN</sequence>
<dbReference type="Pfam" id="PF08807">
    <property type="entry name" value="DUF1798"/>
    <property type="match status" value="1"/>
</dbReference>
<gene>
    <name evidence="1" type="ORF">OWO01_01530</name>
</gene>
<dbReference type="AlphaFoldDB" id="A0A9J6R9E4"/>
<proteinExistence type="predicted"/>
<evidence type="ECO:0000313" key="2">
    <source>
        <dbReference type="Proteomes" id="UP001084197"/>
    </source>
</evidence>
<dbReference type="EMBL" id="JAPRAT010000002">
    <property type="protein sequence ID" value="MCZ0701892.1"/>
    <property type="molecule type" value="Genomic_DNA"/>
</dbReference>
<name>A0A9J6R9E4_9BACI</name>
<reference evidence="1" key="1">
    <citation type="submission" date="2022-11" db="EMBL/GenBank/DDBJ databases">
        <title>WGS of Natronobacillus azotifigens 24KS-1, an anaerobic diazotrophic haloalkaliphile from soda-rich habitats.</title>
        <authorList>
            <person name="Sorokin D.Y."/>
            <person name="Merkel A.Y."/>
        </authorList>
    </citation>
    <scope>NUCLEOTIDE SEQUENCE</scope>
    <source>
        <strain evidence="1">24KS-1</strain>
    </source>
</reference>
<dbReference type="SUPFAM" id="SSF140415">
    <property type="entry name" value="YppE-like"/>
    <property type="match status" value="1"/>
</dbReference>
<keyword evidence="2" id="KW-1185">Reference proteome</keyword>
<evidence type="ECO:0000313" key="1">
    <source>
        <dbReference type="EMBL" id="MCZ0701892.1"/>
    </source>
</evidence>
<comment type="caution">
    <text evidence="1">The sequence shown here is derived from an EMBL/GenBank/DDBJ whole genome shotgun (WGS) entry which is preliminary data.</text>
</comment>
<protein>
    <submittedName>
        <fullName evidence="1">DUF1798 family protein</fullName>
    </submittedName>
</protein>
<dbReference type="Gene3D" id="1.20.120.440">
    <property type="entry name" value="YppE-like"/>
    <property type="match status" value="1"/>
</dbReference>
<accession>A0A9J6R9E4</accession>
<organism evidence="1 2">
    <name type="scientific">Natronobacillus azotifigens</name>
    <dbReference type="NCBI Taxonomy" id="472978"/>
    <lineage>
        <taxon>Bacteria</taxon>
        <taxon>Bacillati</taxon>
        <taxon>Bacillota</taxon>
        <taxon>Bacilli</taxon>
        <taxon>Bacillales</taxon>
        <taxon>Bacillaceae</taxon>
        <taxon>Natronobacillus</taxon>
    </lineage>
</organism>
<dbReference type="InterPro" id="IPR014913">
    <property type="entry name" value="YppE-like"/>
</dbReference>
<dbReference type="InterPro" id="IPR023351">
    <property type="entry name" value="YppE-like_sf"/>
</dbReference>